<evidence type="ECO:0000256" key="1">
    <source>
        <dbReference type="ARBA" id="ARBA00001946"/>
    </source>
</evidence>
<dbReference type="GO" id="GO:0006084">
    <property type="term" value="P:acetyl-CoA metabolic process"/>
    <property type="evidence" value="ECO:0007669"/>
    <property type="project" value="InterPro"/>
</dbReference>
<keyword evidence="21" id="KW-1185">Reference proteome</keyword>
<dbReference type="Gene3D" id="3.20.20.60">
    <property type="entry name" value="Phosphoenolpyruvate-binding domains"/>
    <property type="match status" value="1"/>
</dbReference>
<evidence type="ECO:0000313" key="20">
    <source>
        <dbReference type="EMBL" id="SHK05654.1"/>
    </source>
</evidence>
<dbReference type="PIRSF" id="PIRSF015582">
    <property type="entry name" value="Cit_lyase_B"/>
    <property type="match status" value="1"/>
</dbReference>
<dbReference type="FunFam" id="3.20.20.60:FF:000008">
    <property type="entry name" value="Citrate (Pro-3S)-lyase subunit beta"/>
    <property type="match status" value="1"/>
</dbReference>
<evidence type="ECO:0000256" key="4">
    <source>
        <dbReference type="ARBA" id="ARBA00005549"/>
    </source>
</evidence>
<dbReference type="Proteomes" id="UP000184465">
    <property type="component" value="Unassembled WGS sequence"/>
</dbReference>
<name>A0A1M6PCJ0_PARC5</name>
<dbReference type="OrthoDB" id="9786940at2"/>
<keyword evidence="9" id="KW-0963">Cytoplasm</keyword>
<dbReference type="InterPro" id="IPR005000">
    <property type="entry name" value="Aldolase/citrate-lyase_domain"/>
</dbReference>
<evidence type="ECO:0000256" key="8">
    <source>
        <dbReference type="ARBA" id="ARBA00015712"/>
    </source>
</evidence>
<dbReference type="SUPFAM" id="SSF51621">
    <property type="entry name" value="Phosphoenolpyruvate/pyruvate domain"/>
    <property type="match status" value="1"/>
</dbReference>
<dbReference type="GO" id="GO:0006107">
    <property type="term" value="P:oxaloacetate metabolic process"/>
    <property type="evidence" value="ECO:0007669"/>
    <property type="project" value="TreeGrafter"/>
</dbReference>
<sequence length="296" mass="32725">MKKRLRRTMMYVPGNNPNMLAEAHIYGADSLMFDLEDSISLSEKDSARLLVYNAIKSIDYGETEIVVRINGLDTPFGRNDIKAMVRAGADVIRLPKTETAKDVLDVEEIIEEVERNSSRPIGSTKMMAAIESPLGVINAVEIAKASSRLIGIAIGAEDFVTNMKTKRSPEGIELLYARSQILIAARAAGICALDTVYSDVNNEEGFRKEVKLIKQLGFDGKSIINPRQIAPVHEIYAPTEKEIEHSKRVIRAIKEAEEKGLGVVSLKGKMVDKPIVERAERILELARACGMEKEGE</sequence>
<keyword evidence="10 18" id="KW-0479">Metal-binding</keyword>
<feature type="binding site" evidence="17">
    <location>
        <position position="131"/>
    </location>
    <ligand>
        <name>substrate</name>
    </ligand>
</feature>
<evidence type="ECO:0000256" key="17">
    <source>
        <dbReference type="PIRSR" id="PIRSR015582-1"/>
    </source>
</evidence>
<dbReference type="InterPro" id="IPR015813">
    <property type="entry name" value="Pyrv/PenolPyrv_kinase-like_dom"/>
</dbReference>
<evidence type="ECO:0000256" key="14">
    <source>
        <dbReference type="ARBA" id="ARBA00032495"/>
    </source>
</evidence>
<dbReference type="InterPro" id="IPR011206">
    <property type="entry name" value="Citrate_lyase_beta/mcl1/mcl2"/>
</dbReference>
<evidence type="ECO:0000256" key="18">
    <source>
        <dbReference type="PIRSR" id="PIRSR015582-2"/>
    </source>
</evidence>
<protein>
    <recommendedName>
        <fullName evidence="8">Citrate lyase subunit beta</fullName>
        <ecNumber evidence="6">4.1.3.34</ecNumber>
        <ecNumber evidence="7">4.1.3.6</ecNumber>
    </recommendedName>
    <alternativeName>
        <fullName evidence="13">Citrate (pro-3S)-lyase subunit beta</fullName>
    </alternativeName>
    <alternativeName>
        <fullName evidence="14">Citryl-CoA lyase subunit</fullName>
    </alternativeName>
</protein>
<dbReference type="GO" id="GO:0008816">
    <property type="term" value="F:citryl-CoA lyase activity"/>
    <property type="evidence" value="ECO:0007669"/>
    <property type="project" value="UniProtKB-EC"/>
</dbReference>
<dbReference type="GO" id="GO:0009346">
    <property type="term" value="C:ATP-independent citrate lyase complex"/>
    <property type="evidence" value="ECO:0007669"/>
    <property type="project" value="InterPro"/>
</dbReference>
<dbReference type="PANTHER" id="PTHR32308:SF10">
    <property type="entry name" value="CITRATE LYASE SUBUNIT BETA"/>
    <property type="match status" value="1"/>
</dbReference>
<dbReference type="InterPro" id="IPR040442">
    <property type="entry name" value="Pyrv_kinase-like_dom_sf"/>
</dbReference>
<dbReference type="GO" id="GO:0005737">
    <property type="term" value="C:cytoplasm"/>
    <property type="evidence" value="ECO:0007669"/>
    <property type="project" value="UniProtKB-SubCell"/>
</dbReference>
<organism evidence="20 21">
    <name type="scientific">Paramaledivibacter caminithermalis (strain DSM 15212 / CIP 107654 / DViRD3)</name>
    <name type="common">Clostridium caminithermale</name>
    <dbReference type="NCBI Taxonomy" id="1121301"/>
    <lineage>
        <taxon>Bacteria</taxon>
        <taxon>Bacillati</taxon>
        <taxon>Bacillota</taxon>
        <taxon>Clostridia</taxon>
        <taxon>Peptostreptococcales</taxon>
        <taxon>Caminicellaceae</taxon>
        <taxon>Paramaledivibacter</taxon>
    </lineage>
</organism>
<accession>A0A1M6PCJ0</accession>
<evidence type="ECO:0000256" key="15">
    <source>
        <dbReference type="ARBA" id="ARBA00048308"/>
    </source>
</evidence>
<evidence type="ECO:0000256" key="9">
    <source>
        <dbReference type="ARBA" id="ARBA00022490"/>
    </source>
</evidence>
<feature type="domain" description="HpcH/HpaI aldolase/citrate lyase" evidence="19">
    <location>
        <begin position="7"/>
        <end position="226"/>
    </location>
</feature>
<evidence type="ECO:0000256" key="7">
    <source>
        <dbReference type="ARBA" id="ARBA00012914"/>
    </source>
</evidence>
<evidence type="ECO:0000256" key="5">
    <source>
        <dbReference type="ARBA" id="ARBA00011382"/>
    </source>
</evidence>
<dbReference type="EC" id="4.1.3.6" evidence="7"/>
<comment type="catalytic activity">
    <reaction evidence="15">
        <text>citrate = oxaloacetate + acetate</text>
        <dbReference type="Rhea" id="RHEA:10760"/>
        <dbReference type="ChEBI" id="CHEBI:16452"/>
        <dbReference type="ChEBI" id="CHEBI:16947"/>
        <dbReference type="ChEBI" id="CHEBI:30089"/>
        <dbReference type="EC" id="4.1.3.6"/>
    </reaction>
</comment>
<comment type="similarity">
    <text evidence="4">Belongs to the HpcH/HpaI aldolase family. Citrate lyase beta subunit subfamily.</text>
</comment>
<reference evidence="20 21" key="1">
    <citation type="submission" date="2016-11" db="EMBL/GenBank/DDBJ databases">
        <authorList>
            <person name="Jaros S."/>
            <person name="Januszkiewicz K."/>
            <person name="Wedrychowicz H."/>
        </authorList>
    </citation>
    <scope>NUCLEOTIDE SEQUENCE [LARGE SCALE GENOMIC DNA]</scope>
    <source>
        <strain evidence="20 21">DSM 15212</strain>
    </source>
</reference>
<evidence type="ECO:0000256" key="3">
    <source>
        <dbReference type="ARBA" id="ARBA00004496"/>
    </source>
</evidence>
<feature type="binding site" evidence="18">
    <location>
        <position position="158"/>
    </location>
    <ligand>
        <name>Mg(2+)</name>
        <dbReference type="ChEBI" id="CHEBI:18420"/>
    </ligand>
</feature>
<proteinExistence type="inferred from homology"/>
<dbReference type="GO" id="GO:0008815">
    <property type="term" value="F:citrate (pro-3S)-lyase activity"/>
    <property type="evidence" value="ECO:0007669"/>
    <property type="project" value="UniProtKB-EC"/>
</dbReference>
<feature type="binding site" evidence="18">
    <location>
        <position position="131"/>
    </location>
    <ligand>
        <name>Mg(2+)</name>
        <dbReference type="ChEBI" id="CHEBI:18420"/>
    </ligand>
</feature>
<comment type="subunit">
    <text evidence="5">Oligomer with a subunit composition of (alpha,beta,gamma)6.</text>
</comment>
<dbReference type="InterPro" id="IPR006475">
    <property type="entry name" value="Citrate_lyase_beta_bac"/>
</dbReference>
<comment type="function">
    <text evidence="2">Represents a citryl-ACP lyase.</text>
</comment>
<evidence type="ECO:0000256" key="2">
    <source>
        <dbReference type="ARBA" id="ARBA00003671"/>
    </source>
</evidence>
<keyword evidence="12 20" id="KW-0456">Lyase</keyword>
<dbReference type="EC" id="4.1.3.34" evidence="6"/>
<evidence type="ECO:0000256" key="13">
    <source>
        <dbReference type="ARBA" id="ARBA00030255"/>
    </source>
</evidence>
<keyword evidence="11 18" id="KW-0460">Magnesium</keyword>
<comment type="subcellular location">
    <subcellularLocation>
        <location evidence="3">Cytoplasm</location>
    </subcellularLocation>
</comment>
<comment type="cofactor">
    <cofactor evidence="1">
        <name>Mg(2+)</name>
        <dbReference type="ChEBI" id="CHEBI:18420"/>
    </cofactor>
</comment>
<dbReference type="EMBL" id="FRAG01000023">
    <property type="protein sequence ID" value="SHK05654.1"/>
    <property type="molecule type" value="Genomic_DNA"/>
</dbReference>
<evidence type="ECO:0000313" key="21">
    <source>
        <dbReference type="Proteomes" id="UP000184465"/>
    </source>
</evidence>
<gene>
    <name evidence="20" type="ORF">SAMN02745912_02101</name>
</gene>
<dbReference type="STRING" id="1121301.SAMN02745912_02101"/>
<dbReference type="NCBIfam" id="TIGR01588">
    <property type="entry name" value="citE"/>
    <property type="match status" value="1"/>
</dbReference>
<dbReference type="GO" id="GO:0000287">
    <property type="term" value="F:magnesium ion binding"/>
    <property type="evidence" value="ECO:0007669"/>
    <property type="project" value="TreeGrafter"/>
</dbReference>
<comment type="catalytic activity">
    <reaction evidence="16">
        <text>(3S)-citryl-CoA = oxaloacetate + acetyl-CoA</text>
        <dbReference type="Rhea" id="RHEA:20812"/>
        <dbReference type="ChEBI" id="CHEBI:16452"/>
        <dbReference type="ChEBI" id="CHEBI:57288"/>
        <dbReference type="ChEBI" id="CHEBI:57321"/>
        <dbReference type="EC" id="4.1.3.34"/>
    </reaction>
</comment>
<evidence type="ECO:0000256" key="12">
    <source>
        <dbReference type="ARBA" id="ARBA00023239"/>
    </source>
</evidence>
<dbReference type="PANTHER" id="PTHR32308">
    <property type="entry name" value="LYASE BETA SUBUNIT, PUTATIVE (AFU_ORTHOLOGUE AFUA_4G13030)-RELATED"/>
    <property type="match status" value="1"/>
</dbReference>
<dbReference type="RefSeq" id="WP_073149619.1">
    <property type="nucleotide sequence ID" value="NZ_FRAG01000023.1"/>
</dbReference>
<evidence type="ECO:0000259" key="19">
    <source>
        <dbReference type="Pfam" id="PF03328"/>
    </source>
</evidence>
<dbReference type="Pfam" id="PF03328">
    <property type="entry name" value="HpcH_HpaI"/>
    <property type="match status" value="1"/>
</dbReference>
<evidence type="ECO:0000256" key="10">
    <source>
        <dbReference type="ARBA" id="ARBA00022723"/>
    </source>
</evidence>
<evidence type="ECO:0000256" key="16">
    <source>
        <dbReference type="ARBA" id="ARBA00049110"/>
    </source>
</evidence>
<feature type="binding site" evidence="17">
    <location>
        <position position="68"/>
    </location>
    <ligand>
        <name>substrate</name>
    </ligand>
</feature>
<evidence type="ECO:0000256" key="11">
    <source>
        <dbReference type="ARBA" id="ARBA00022842"/>
    </source>
</evidence>
<evidence type="ECO:0000256" key="6">
    <source>
        <dbReference type="ARBA" id="ARBA00012258"/>
    </source>
</evidence>
<dbReference type="AlphaFoldDB" id="A0A1M6PCJ0"/>